<dbReference type="PROSITE" id="PS50297">
    <property type="entry name" value="ANK_REP_REGION"/>
    <property type="match status" value="1"/>
</dbReference>
<protein>
    <submittedName>
        <fullName evidence="2">Uncharacterized protein</fullName>
    </submittedName>
</protein>
<feature type="repeat" description="ANK" evidence="1">
    <location>
        <begin position="67"/>
        <end position="99"/>
    </location>
</feature>
<dbReference type="Proteomes" id="UP001642484">
    <property type="component" value="Unassembled WGS sequence"/>
</dbReference>
<evidence type="ECO:0000313" key="3">
    <source>
        <dbReference type="Proteomes" id="UP001642484"/>
    </source>
</evidence>
<evidence type="ECO:0000313" key="2">
    <source>
        <dbReference type="EMBL" id="CAK9075102.1"/>
    </source>
</evidence>
<organism evidence="2 3">
    <name type="scientific">Durusdinium trenchii</name>
    <dbReference type="NCBI Taxonomy" id="1381693"/>
    <lineage>
        <taxon>Eukaryota</taxon>
        <taxon>Sar</taxon>
        <taxon>Alveolata</taxon>
        <taxon>Dinophyceae</taxon>
        <taxon>Suessiales</taxon>
        <taxon>Symbiodiniaceae</taxon>
        <taxon>Durusdinium</taxon>
    </lineage>
</organism>
<accession>A0ABP0PGC9</accession>
<dbReference type="InterPro" id="IPR002110">
    <property type="entry name" value="Ankyrin_rpt"/>
</dbReference>
<gene>
    <name evidence="2" type="ORF">CCMP2556_LOCUS36987</name>
</gene>
<keyword evidence="3" id="KW-1185">Reference proteome</keyword>
<comment type="caution">
    <text evidence="2">The sequence shown here is derived from an EMBL/GenBank/DDBJ whole genome shotgun (WGS) entry which is preliminary data.</text>
</comment>
<name>A0ABP0PGC9_9DINO</name>
<reference evidence="2 3" key="1">
    <citation type="submission" date="2024-02" db="EMBL/GenBank/DDBJ databases">
        <authorList>
            <person name="Chen Y."/>
            <person name="Shah S."/>
            <person name="Dougan E. K."/>
            <person name="Thang M."/>
            <person name="Chan C."/>
        </authorList>
    </citation>
    <scope>NUCLEOTIDE SEQUENCE [LARGE SCALE GENOMIC DNA]</scope>
</reference>
<dbReference type="SUPFAM" id="SSF48403">
    <property type="entry name" value="Ankyrin repeat"/>
    <property type="match status" value="1"/>
</dbReference>
<dbReference type="InterPro" id="IPR036770">
    <property type="entry name" value="Ankyrin_rpt-contain_sf"/>
</dbReference>
<evidence type="ECO:0000256" key="1">
    <source>
        <dbReference type="PROSITE-ProRule" id="PRU00023"/>
    </source>
</evidence>
<sequence>MALSAEKLRCLQFHERQAAKREALEAKQRQTLMDFLEDNGFDPHDVNAAGTRNAAVPTSACWGRRLRWQRPLHKAALDGNMQVILLLVAYGADPMKKEFRSTNSCGSAAAF</sequence>
<dbReference type="EMBL" id="CAXAMN010023084">
    <property type="protein sequence ID" value="CAK9075102.1"/>
    <property type="molecule type" value="Genomic_DNA"/>
</dbReference>
<keyword evidence="1" id="KW-0040">ANK repeat</keyword>
<dbReference type="Gene3D" id="1.25.40.20">
    <property type="entry name" value="Ankyrin repeat-containing domain"/>
    <property type="match status" value="1"/>
</dbReference>
<proteinExistence type="predicted"/>
<dbReference type="PROSITE" id="PS50088">
    <property type="entry name" value="ANK_REPEAT"/>
    <property type="match status" value="1"/>
</dbReference>